<name>A0A409WDG9_9AGAR</name>
<dbReference type="InParanoid" id="A0A409WDG9"/>
<evidence type="ECO:0000313" key="2">
    <source>
        <dbReference type="EMBL" id="PPQ76575.1"/>
    </source>
</evidence>
<dbReference type="AlphaFoldDB" id="A0A409WDG9"/>
<evidence type="ECO:0000313" key="3">
    <source>
        <dbReference type="Proteomes" id="UP000284706"/>
    </source>
</evidence>
<accession>A0A409WDG9</accession>
<feature type="region of interest" description="Disordered" evidence="1">
    <location>
        <begin position="1"/>
        <end position="34"/>
    </location>
</feature>
<proteinExistence type="predicted"/>
<dbReference type="Proteomes" id="UP000284706">
    <property type="component" value="Unassembled WGS sequence"/>
</dbReference>
<reference evidence="2 3" key="1">
    <citation type="journal article" date="2018" name="Evol. Lett.">
        <title>Horizontal gene cluster transfer increased hallucinogenic mushroom diversity.</title>
        <authorList>
            <person name="Reynolds H.T."/>
            <person name="Vijayakumar V."/>
            <person name="Gluck-Thaler E."/>
            <person name="Korotkin H.B."/>
            <person name="Matheny P.B."/>
            <person name="Slot J.C."/>
        </authorList>
    </citation>
    <scope>NUCLEOTIDE SEQUENCE [LARGE SCALE GENOMIC DNA]</scope>
    <source>
        <strain evidence="2 3">SRW20</strain>
    </source>
</reference>
<sequence>MTFGRDGPYLTGHRYGRSAPAQHQDAGSHHHSTTQCPLLKDISTSALNSLLPSYNAAHISVSLQGDKPKLVESPQESSDQAPEGKKARLDVEALLNDLAFITKRIREDFQIHSHICKASWFLRVKLQHGFIDSALKESGNASSLLENPALALCYFPPDLPLSLVELHHITRIQKILNALKLSA</sequence>
<dbReference type="EMBL" id="NHYE01005145">
    <property type="protein sequence ID" value="PPQ76575.1"/>
    <property type="molecule type" value="Genomic_DNA"/>
</dbReference>
<gene>
    <name evidence="2" type="ORF">CVT26_012815</name>
</gene>
<evidence type="ECO:0000256" key="1">
    <source>
        <dbReference type="SAM" id="MobiDB-lite"/>
    </source>
</evidence>
<organism evidence="2 3">
    <name type="scientific">Gymnopilus dilepis</name>
    <dbReference type="NCBI Taxonomy" id="231916"/>
    <lineage>
        <taxon>Eukaryota</taxon>
        <taxon>Fungi</taxon>
        <taxon>Dikarya</taxon>
        <taxon>Basidiomycota</taxon>
        <taxon>Agaricomycotina</taxon>
        <taxon>Agaricomycetes</taxon>
        <taxon>Agaricomycetidae</taxon>
        <taxon>Agaricales</taxon>
        <taxon>Agaricineae</taxon>
        <taxon>Hymenogastraceae</taxon>
        <taxon>Gymnopilus</taxon>
    </lineage>
</organism>
<comment type="caution">
    <text evidence="2">The sequence shown here is derived from an EMBL/GenBank/DDBJ whole genome shotgun (WGS) entry which is preliminary data.</text>
</comment>
<keyword evidence="3" id="KW-1185">Reference proteome</keyword>
<protein>
    <submittedName>
        <fullName evidence="2">Uncharacterized protein</fullName>
    </submittedName>
</protein>